<sequence>MEFQRMRRKNDIGTIIKSESGVAHLLLNKAIVPTETLTVTSETNIEDNLIRHSLEASSSLPVSSESVYSQSSCDSVISDSTYSVSHDGSVNSAPQTPDEPQDKDLNWSDKYNLPSSQSWQELLTSSNNWDTQQSDTCRQSTSQLEEPNSQHDDDINIDWQTSSTSTTLMSPKMWSRKFHEAEKKIQTLDRPQLSLLNKNSDMNNSMNPSIHSSQTFNHLGNISYNKHHHYGIGSPPPNVVLRTLPTAARQDGLPFKFDYNRTYGQQRRRRSSLDLSELRHDNISVDMQSIRHEDYVNVKSKPIIISPESTPSLNLAASSDNSKAKLSKYMNMTKDQPSYIKNNEYKLPQVKQQSPGRPLNYQEAIQRSYLMKHNMAANQTETQRENSARAKAMYEKSMQIFDKQSANSHLAYDRELQYKLNEPLTSDASSNKYLESTPFGYRSHKSFLPTVTTDNLDDSGASGFLDMGSISHSLQEDIVNRQRRRQIVGPGSLLSLSSHTGQLSDTGSSSGSSSVTISTLSKHSDSFGNSSDLSNSSRATVSSVTSSSDMSCDVNSSMSKHRSLPRFDQQSDDHMKLDSECDTTLDVDEMLDSEDDDDVYDTLKLNPEQIYLQSIQLYQEKISSSNKTSSMLPSLSHNLQQQQQPSSREQPSKFSVPILTNSPRKMSAETKARIHLEVPNVILHRSSSDSIEQAHKLEAYKSAKSSYSDSKNGLEIQQTSHENAQNKSLPQDIKTELHQNFLKARSCFHQPVSTDHTANVISHQYSAQISSLSSQNIKSDKLTQPTLLSATVAQSVLSPQVTKSQEPYSHPSDSTSSSSKENRQEFHWSVKDLKSKYNKDMLTDSATGSNNKPNLQMSSQPRPHSPPPYQNPPSLRHPPDSLHHSTSSREQVLDSKKTSHKTIKAHRQGPQSYVYETSYNVGMYSSSDDSCSSPPDRSMWLSSSSMDGEELSDYTNTTYI</sequence>
<feature type="region of interest" description="Disordered" evidence="1">
    <location>
        <begin position="627"/>
        <end position="664"/>
    </location>
</feature>
<feature type="region of interest" description="Disordered" evidence="1">
    <location>
        <begin position="924"/>
        <end position="960"/>
    </location>
</feature>
<evidence type="ECO:0000313" key="2">
    <source>
        <dbReference type="EMBL" id="CEK74699.1"/>
    </source>
</evidence>
<feature type="compositionally biased region" description="Low complexity" evidence="1">
    <location>
        <begin position="632"/>
        <end position="649"/>
    </location>
</feature>
<gene>
    <name evidence="2" type="primary">ORF92169</name>
</gene>
<feature type="region of interest" description="Disordered" evidence="1">
    <location>
        <begin position="79"/>
        <end position="110"/>
    </location>
</feature>
<feature type="compositionally biased region" description="Polar residues" evidence="1">
    <location>
        <begin position="844"/>
        <end position="855"/>
    </location>
</feature>
<feature type="region of interest" description="Disordered" evidence="1">
    <location>
        <begin position="798"/>
        <end position="911"/>
    </location>
</feature>
<dbReference type="EMBL" id="HACG01027834">
    <property type="protein sequence ID" value="CEK74699.1"/>
    <property type="molecule type" value="Transcribed_RNA"/>
</dbReference>
<feature type="compositionally biased region" description="Low complexity" evidence="1">
    <location>
        <begin position="809"/>
        <end position="819"/>
    </location>
</feature>
<feature type="compositionally biased region" description="Low complexity" evidence="1">
    <location>
        <begin position="925"/>
        <end position="938"/>
    </location>
</feature>
<feature type="compositionally biased region" description="Polar residues" evidence="1">
    <location>
        <begin position="123"/>
        <end position="147"/>
    </location>
</feature>
<feature type="region of interest" description="Disordered" evidence="1">
    <location>
        <begin position="492"/>
        <end position="576"/>
    </location>
</feature>
<feature type="compositionally biased region" description="Low complexity" evidence="1">
    <location>
        <begin position="500"/>
        <end position="558"/>
    </location>
</feature>
<accession>A0A0B7A189</accession>
<feature type="compositionally biased region" description="Basic and acidic residues" evidence="1">
    <location>
        <begin position="820"/>
        <end position="842"/>
    </location>
</feature>
<dbReference type="AlphaFoldDB" id="A0A0B7A189"/>
<evidence type="ECO:0000256" key="1">
    <source>
        <dbReference type="SAM" id="MobiDB-lite"/>
    </source>
</evidence>
<reference evidence="2" key="1">
    <citation type="submission" date="2014-12" db="EMBL/GenBank/DDBJ databases">
        <title>Insight into the proteome of Arion vulgaris.</title>
        <authorList>
            <person name="Aradska J."/>
            <person name="Bulat T."/>
            <person name="Smidak R."/>
            <person name="Sarate P."/>
            <person name="Gangsoo J."/>
            <person name="Sialana F."/>
            <person name="Bilban M."/>
            <person name="Lubec G."/>
        </authorList>
    </citation>
    <scope>NUCLEOTIDE SEQUENCE</scope>
    <source>
        <tissue evidence="2">Skin</tissue>
    </source>
</reference>
<feature type="compositionally biased region" description="Polar residues" evidence="1">
    <location>
        <begin position="84"/>
        <end position="95"/>
    </location>
</feature>
<name>A0A0B7A189_9EUPU</name>
<feature type="region of interest" description="Disordered" evidence="1">
    <location>
        <begin position="123"/>
        <end position="157"/>
    </location>
</feature>
<organism evidence="2">
    <name type="scientific">Arion vulgaris</name>
    <dbReference type="NCBI Taxonomy" id="1028688"/>
    <lineage>
        <taxon>Eukaryota</taxon>
        <taxon>Metazoa</taxon>
        <taxon>Spiralia</taxon>
        <taxon>Lophotrochozoa</taxon>
        <taxon>Mollusca</taxon>
        <taxon>Gastropoda</taxon>
        <taxon>Heterobranchia</taxon>
        <taxon>Euthyneura</taxon>
        <taxon>Panpulmonata</taxon>
        <taxon>Eupulmonata</taxon>
        <taxon>Stylommatophora</taxon>
        <taxon>Helicina</taxon>
        <taxon>Arionoidea</taxon>
        <taxon>Arionidae</taxon>
        <taxon>Arion</taxon>
    </lineage>
</organism>
<feature type="compositionally biased region" description="Basic residues" evidence="1">
    <location>
        <begin position="898"/>
        <end position="907"/>
    </location>
</feature>
<feature type="compositionally biased region" description="Polar residues" evidence="1">
    <location>
        <begin position="798"/>
        <end position="807"/>
    </location>
</feature>
<proteinExistence type="predicted"/>
<protein>
    <submittedName>
        <fullName evidence="2">Uncharacterized protein</fullName>
    </submittedName>
</protein>